<reference evidence="1 2" key="1">
    <citation type="submission" date="2023-06" db="EMBL/GenBank/DDBJ databases">
        <title>Actinomycetospora Odt1-22.</title>
        <authorList>
            <person name="Supong K."/>
        </authorList>
    </citation>
    <scope>NUCLEOTIDE SEQUENCE [LARGE SCALE GENOMIC DNA]</scope>
    <source>
        <strain evidence="1 2">Odt1-22</strain>
    </source>
</reference>
<evidence type="ECO:0000313" key="1">
    <source>
        <dbReference type="EMBL" id="MDL5160602.1"/>
    </source>
</evidence>
<name>A0ABT7MKW0_9PSEU</name>
<proteinExistence type="predicted"/>
<sequence>MASWSTIAAAELGMTLLVPSAVVSEALLALPNHGTDIDVLLAQPTVLVLDEPTTAIRAAIDAARERHGLFDPVASWVSAICRERGWPAVSSDPDRLRDVHPDLEVDLL</sequence>
<dbReference type="RefSeq" id="WP_286057206.1">
    <property type="nucleotide sequence ID" value="NZ_JASVWF010000013.1"/>
</dbReference>
<keyword evidence="2" id="KW-1185">Reference proteome</keyword>
<accession>A0ABT7MKW0</accession>
<dbReference type="EMBL" id="JASVWF010000013">
    <property type="protein sequence ID" value="MDL5160602.1"/>
    <property type="molecule type" value="Genomic_DNA"/>
</dbReference>
<organism evidence="1 2">
    <name type="scientific">Actinomycetospora termitidis</name>
    <dbReference type="NCBI Taxonomy" id="3053470"/>
    <lineage>
        <taxon>Bacteria</taxon>
        <taxon>Bacillati</taxon>
        <taxon>Actinomycetota</taxon>
        <taxon>Actinomycetes</taxon>
        <taxon>Pseudonocardiales</taxon>
        <taxon>Pseudonocardiaceae</taxon>
        <taxon>Actinomycetospora</taxon>
    </lineage>
</organism>
<evidence type="ECO:0000313" key="2">
    <source>
        <dbReference type="Proteomes" id="UP001231924"/>
    </source>
</evidence>
<protein>
    <recommendedName>
        <fullName evidence="3">PIN domain-containing protein</fullName>
    </recommendedName>
</protein>
<dbReference type="Proteomes" id="UP001231924">
    <property type="component" value="Unassembled WGS sequence"/>
</dbReference>
<comment type="caution">
    <text evidence="1">The sequence shown here is derived from an EMBL/GenBank/DDBJ whole genome shotgun (WGS) entry which is preliminary data.</text>
</comment>
<evidence type="ECO:0008006" key="3">
    <source>
        <dbReference type="Google" id="ProtNLM"/>
    </source>
</evidence>
<gene>
    <name evidence="1" type="ORF">QRT03_31880</name>
</gene>